<proteinExistence type="inferred from homology"/>
<dbReference type="Gene3D" id="1.25.40.10">
    <property type="entry name" value="Tetratricopeptide repeat domain"/>
    <property type="match status" value="1"/>
</dbReference>
<evidence type="ECO:0000256" key="6">
    <source>
        <dbReference type="PROSITE-ProRule" id="PRU00339"/>
    </source>
</evidence>
<dbReference type="PROSITE" id="PS50005">
    <property type="entry name" value="TPR"/>
    <property type="match status" value="1"/>
</dbReference>
<evidence type="ECO:0000256" key="4">
    <source>
        <dbReference type="ARBA" id="ARBA00022803"/>
    </source>
</evidence>
<evidence type="ECO:0000256" key="3">
    <source>
        <dbReference type="ARBA" id="ARBA00022737"/>
    </source>
</evidence>
<sequence>MVPLILLSTCPSTAMEARTNPVHTGLSIERNVLQTSVNLPRYKALVRSVSRAVLVCGLSGAAFSVTLLAGVDLSKVRAGNFEISLRGEVAIAQQVDPKVRQEFLSDPLTTQPRDPLLPVITGNRPLRPLELRALRDNLDLLHQLAQEQLAAGQIDEAFASLLREIRLRRVLGPVAEFNTLTPVAELAWEQQRSSEVQLLTLRMREIWAAVQAELASAEETNAENKAAEEADTEASLLEASAEPDIVVLSAIAQTFIDLRDTDNAVAVYRQIIDSLVAEGSDPTAVQRGLAAYHLDWFQFADAADIYLVLLESARGQGNQTLEVEYLEQLVYSYQQANSLENAARAQTDLVGLYQAMGEEQLLPELLLAIAQNYRALNWTNDAIAYYRSAYSAAQRFEQFSISAQVLQDLGGVYRAIALTDEALVAYNLLVPVERQAYNDYGIMNAYDDIGQLEQSKGNSAEALQAFEQALAIANRLGLDEAYFINQIESITQPEPTAPVP</sequence>
<comment type="subcellular location">
    <subcellularLocation>
        <location evidence="1">Cytoplasm</location>
    </subcellularLocation>
</comment>
<evidence type="ECO:0000256" key="2">
    <source>
        <dbReference type="ARBA" id="ARBA00022490"/>
    </source>
</evidence>
<dbReference type="Pfam" id="PF13181">
    <property type="entry name" value="TPR_8"/>
    <property type="match status" value="2"/>
</dbReference>
<dbReference type="InterPro" id="IPR051476">
    <property type="entry name" value="Bac_ResReg_Asp_Phosphatase"/>
</dbReference>
<evidence type="ECO:0000256" key="5">
    <source>
        <dbReference type="ARBA" id="ARBA00038253"/>
    </source>
</evidence>
<dbReference type="PANTHER" id="PTHR46630">
    <property type="entry name" value="TETRATRICOPEPTIDE REPEAT PROTEIN 29"/>
    <property type="match status" value="1"/>
</dbReference>
<dbReference type="AlphaFoldDB" id="A0A2W4USC0"/>
<dbReference type="InterPro" id="IPR011990">
    <property type="entry name" value="TPR-like_helical_dom_sf"/>
</dbReference>
<organism evidence="7 8">
    <name type="scientific">Leptolyngbya foveolarum</name>
    <dbReference type="NCBI Taxonomy" id="47253"/>
    <lineage>
        <taxon>Bacteria</taxon>
        <taxon>Bacillati</taxon>
        <taxon>Cyanobacteriota</taxon>
        <taxon>Cyanophyceae</taxon>
        <taxon>Leptolyngbyales</taxon>
        <taxon>Leptolyngbyaceae</taxon>
        <taxon>Leptolyngbya group</taxon>
        <taxon>Leptolyngbya</taxon>
    </lineage>
</organism>
<evidence type="ECO:0000256" key="1">
    <source>
        <dbReference type="ARBA" id="ARBA00004496"/>
    </source>
</evidence>
<gene>
    <name evidence="7" type="ORF">DCF25_01075</name>
</gene>
<protein>
    <submittedName>
        <fullName evidence="7">Uncharacterized protein</fullName>
    </submittedName>
</protein>
<keyword evidence="4 6" id="KW-0802">TPR repeat</keyword>
<reference evidence="7 8" key="2">
    <citation type="submission" date="2018-06" db="EMBL/GenBank/DDBJ databases">
        <title>Metagenomic assembly of (sub)arctic Cyanobacteria and their associated microbiome from non-axenic cultures.</title>
        <authorList>
            <person name="Baurain D."/>
        </authorList>
    </citation>
    <scope>NUCLEOTIDE SEQUENCE [LARGE SCALE GENOMIC DNA]</scope>
    <source>
        <strain evidence="7">ULC129bin1</strain>
    </source>
</reference>
<dbReference type="Proteomes" id="UP000249354">
    <property type="component" value="Unassembled WGS sequence"/>
</dbReference>
<keyword evidence="3" id="KW-0677">Repeat</keyword>
<dbReference type="SUPFAM" id="SSF48452">
    <property type="entry name" value="TPR-like"/>
    <property type="match status" value="2"/>
</dbReference>
<comment type="similarity">
    <text evidence="5">Belongs to the Rap family.</text>
</comment>
<feature type="repeat" description="TPR" evidence="6">
    <location>
        <begin position="443"/>
        <end position="476"/>
    </location>
</feature>
<accession>A0A2W4USC0</accession>
<comment type="caution">
    <text evidence="7">The sequence shown here is derived from an EMBL/GenBank/DDBJ whole genome shotgun (WGS) entry which is preliminary data.</text>
</comment>
<keyword evidence="2" id="KW-0963">Cytoplasm</keyword>
<name>A0A2W4USC0_9CYAN</name>
<dbReference type="GO" id="GO:0005737">
    <property type="term" value="C:cytoplasm"/>
    <property type="evidence" value="ECO:0007669"/>
    <property type="project" value="UniProtKB-SubCell"/>
</dbReference>
<evidence type="ECO:0000313" key="8">
    <source>
        <dbReference type="Proteomes" id="UP000249354"/>
    </source>
</evidence>
<evidence type="ECO:0000313" key="7">
    <source>
        <dbReference type="EMBL" id="PZO23044.1"/>
    </source>
</evidence>
<reference evidence="8" key="1">
    <citation type="submission" date="2018-04" db="EMBL/GenBank/DDBJ databases">
        <authorList>
            <person name="Cornet L."/>
        </authorList>
    </citation>
    <scope>NUCLEOTIDE SEQUENCE [LARGE SCALE GENOMIC DNA]</scope>
</reference>
<dbReference type="PANTHER" id="PTHR46630:SF1">
    <property type="entry name" value="TETRATRICOPEPTIDE REPEAT PROTEIN 29"/>
    <property type="match status" value="1"/>
</dbReference>
<dbReference type="InterPro" id="IPR019734">
    <property type="entry name" value="TPR_rpt"/>
</dbReference>
<dbReference type="EMBL" id="QBMC01000004">
    <property type="protein sequence ID" value="PZO23044.1"/>
    <property type="molecule type" value="Genomic_DNA"/>
</dbReference>